<evidence type="ECO:0008006" key="3">
    <source>
        <dbReference type="Google" id="ProtNLM"/>
    </source>
</evidence>
<dbReference type="AlphaFoldDB" id="A0AA43U1U7"/>
<comment type="caution">
    <text evidence="1">The sequence shown here is derived from an EMBL/GenBank/DDBJ whole genome shotgun (WGS) entry which is preliminary data.</text>
</comment>
<gene>
    <name evidence="1" type="ORF">DCBHLPFO_00780</name>
</gene>
<evidence type="ECO:0000313" key="2">
    <source>
        <dbReference type="Proteomes" id="UP001162175"/>
    </source>
</evidence>
<sequence>MGIVSRFTNQTVADKDGNGGLTWGELEKYTKTQNFYSTKFDIKVATPDHIGTGVTTFLNPNNGKDVTITPSYSLDRTNLSVPFKAQGPVNVGPSISGYGIGMSESLMNLLGIHEGQVVYFEIK</sequence>
<proteinExistence type="predicted"/>
<dbReference type="Proteomes" id="UP001162175">
    <property type="component" value="Unassembled WGS sequence"/>
</dbReference>
<reference evidence="1" key="1">
    <citation type="submission" date="2022-11" db="EMBL/GenBank/DDBJ databases">
        <title>Draft genome of Mycoplasma arginini isolated from fly.</title>
        <authorList>
            <person name="Severgnini M."/>
            <person name="Gioia G."/>
            <person name="Cremonesi P."/>
            <person name="Moroni P."/>
            <person name="Addis M.F."/>
            <person name="Castiglioni B."/>
        </authorList>
    </citation>
    <scope>NUCLEOTIDE SEQUENCE</scope>
    <source>
        <strain evidence="1">QMP CG1-1632</strain>
    </source>
</reference>
<accession>A0AA43U1U7</accession>
<name>A0AA43U1U7_MYCAR</name>
<dbReference type="EMBL" id="JAPFAR010000114">
    <property type="protein sequence ID" value="MDI3349777.1"/>
    <property type="molecule type" value="Genomic_DNA"/>
</dbReference>
<protein>
    <recommendedName>
        <fullName evidence="3">EF-hand domain-containing protein</fullName>
    </recommendedName>
</protein>
<organism evidence="1 2">
    <name type="scientific">Mycoplasmopsis arginini</name>
    <name type="common">Mycoplasma arginini</name>
    <dbReference type="NCBI Taxonomy" id="2094"/>
    <lineage>
        <taxon>Bacteria</taxon>
        <taxon>Bacillati</taxon>
        <taxon>Mycoplasmatota</taxon>
        <taxon>Mycoplasmoidales</taxon>
        <taxon>Metamycoplasmataceae</taxon>
        <taxon>Mycoplasmopsis</taxon>
    </lineage>
</organism>
<evidence type="ECO:0000313" key="1">
    <source>
        <dbReference type="EMBL" id="MDI3349777.1"/>
    </source>
</evidence>